<keyword evidence="2" id="KW-1185">Reference proteome</keyword>
<proteinExistence type="predicted"/>
<dbReference type="EMBL" id="REGN01002411">
    <property type="protein sequence ID" value="RNA28272.1"/>
    <property type="molecule type" value="Genomic_DNA"/>
</dbReference>
<organism evidence="1 2">
    <name type="scientific">Brachionus plicatilis</name>
    <name type="common">Marine rotifer</name>
    <name type="synonym">Brachionus muelleri</name>
    <dbReference type="NCBI Taxonomy" id="10195"/>
    <lineage>
        <taxon>Eukaryota</taxon>
        <taxon>Metazoa</taxon>
        <taxon>Spiralia</taxon>
        <taxon>Gnathifera</taxon>
        <taxon>Rotifera</taxon>
        <taxon>Eurotatoria</taxon>
        <taxon>Monogononta</taxon>
        <taxon>Pseudotrocha</taxon>
        <taxon>Ploima</taxon>
        <taxon>Brachionidae</taxon>
        <taxon>Brachionus</taxon>
    </lineage>
</organism>
<evidence type="ECO:0000313" key="1">
    <source>
        <dbReference type="EMBL" id="RNA28272.1"/>
    </source>
</evidence>
<reference evidence="1 2" key="1">
    <citation type="journal article" date="2018" name="Sci. Rep.">
        <title>Genomic signatures of local adaptation to the degree of environmental predictability in rotifers.</title>
        <authorList>
            <person name="Franch-Gras L."/>
            <person name="Hahn C."/>
            <person name="Garcia-Roger E.M."/>
            <person name="Carmona M.J."/>
            <person name="Serra M."/>
            <person name="Gomez A."/>
        </authorList>
    </citation>
    <scope>NUCLEOTIDE SEQUENCE [LARGE SCALE GENOMIC DNA]</scope>
    <source>
        <strain evidence="1">HYR1</strain>
    </source>
</reference>
<sequence>MIKRIEKNLLYFYYTLFCSFLLNFTKPCNSISICIQHKSSTICCTSTFQRLEIFCNFGATNLFLCLLIKTMRNLNLKDKKSIFEYLGVKFLIVQDLAIDKYLILESKTCKSSCLLGSIRSQSLLTKLAFFSE</sequence>
<name>A0A3M7RXR5_BRAPC</name>
<gene>
    <name evidence="1" type="ORF">BpHYR1_024687</name>
</gene>
<dbReference type="AlphaFoldDB" id="A0A3M7RXR5"/>
<accession>A0A3M7RXR5</accession>
<dbReference type="Proteomes" id="UP000276133">
    <property type="component" value="Unassembled WGS sequence"/>
</dbReference>
<comment type="caution">
    <text evidence="1">The sequence shown here is derived from an EMBL/GenBank/DDBJ whole genome shotgun (WGS) entry which is preliminary data.</text>
</comment>
<protein>
    <submittedName>
        <fullName evidence="1">Uncharacterized protein</fullName>
    </submittedName>
</protein>
<evidence type="ECO:0000313" key="2">
    <source>
        <dbReference type="Proteomes" id="UP000276133"/>
    </source>
</evidence>